<evidence type="ECO:0000256" key="4">
    <source>
        <dbReference type="ARBA" id="ARBA00022519"/>
    </source>
</evidence>
<dbReference type="InterPro" id="IPR001851">
    <property type="entry name" value="ABC_transp_permease"/>
</dbReference>
<dbReference type="RefSeq" id="WP_179823019.1">
    <property type="nucleotide sequence ID" value="NZ_JACCFS010000001.1"/>
</dbReference>
<evidence type="ECO:0000256" key="6">
    <source>
        <dbReference type="ARBA" id="ARBA00022692"/>
    </source>
</evidence>
<keyword evidence="7 12" id="KW-1133">Transmembrane helix</keyword>
<feature type="transmembrane region" description="Helical" evidence="12">
    <location>
        <begin position="92"/>
        <end position="112"/>
    </location>
</feature>
<dbReference type="GO" id="GO:0022857">
    <property type="term" value="F:transmembrane transporter activity"/>
    <property type="evidence" value="ECO:0007669"/>
    <property type="project" value="InterPro"/>
</dbReference>
<dbReference type="Pfam" id="PF02653">
    <property type="entry name" value="BPD_transp_2"/>
    <property type="match status" value="1"/>
</dbReference>
<feature type="transmembrane region" description="Helical" evidence="12">
    <location>
        <begin position="249"/>
        <end position="271"/>
    </location>
</feature>
<keyword evidence="5 13" id="KW-0762">Sugar transport</keyword>
<dbReference type="GO" id="GO:0005886">
    <property type="term" value="C:plasma membrane"/>
    <property type="evidence" value="ECO:0007669"/>
    <property type="project" value="UniProtKB-SubCell"/>
</dbReference>
<keyword evidence="6 12" id="KW-0812">Transmembrane</keyword>
<proteinExistence type="predicted"/>
<comment type="function">
    <text evidence="9">Part of the binding-protein-dependent transport system for D-xylose. Probably responsible for the translocation of the substrate across the membrane.</text>
</comment>
<feature type="region of interest" description="Disordered" evidence="11">
    <location>
        <begin position="1"/>
        <end position="20"/>
    </location>
</feature>
<feature type="transmembrane region" description="Helical" evidence="12">
    <location>
        <begin position="187"/>
        <end position="218"/>
    </location>
</feature>
<feature type="transmembrane region" description="Helical" evidence="12">
    <location>
        <begin position="328"/>
        <end position="348"/>
    </location>
</feature>
<gene>
    <name evidence="13" type="ORF">HNR10_002280</name>
</gene>
<evidence type="ECO:0000256" key="9">
    <source>
        <dbReference type="ARBA" id="ARBA00035611"/>
    </source>
</evidence>
<evidence type="ECO:0000313" key="14">
    <source>
        <dbReference type="Proteomes" id="UP000572051"/>
    </source>
</evidence>
<reference evidence="13 14" key="1">
    <citation type="submission" date="2020-07" db="EMBL/GenBank/DDBJ databases">
        <title>Sequencing the genomes of 1000 actinobacteria strains.</title>
        <authorList>
            <person name="Klenk H.-P."/>
        </authorList>
    </citation>
    <scope>NUCLEOTIDE SEQUENCE [LARGE SCALE GENOMIC DNA]</scope>
    <source>
        <strain evidence="13 14">DSM 44442</strain>
    </source>
</reference>
<evidence type="ECO:0000256" key="5">
    <source>
        <dbReference type="ARBA" id="ARBA00022597"/>
    </source>
</evidence>
<organism evidence="13 14">
    <name type="scientific">Nocardiopsis aegyptia</name>
    <dbReference type="NCBI Taxonomy" id="220378"/>
    <lineage>
        <taxon>Bacteria</taxon>
        <taxon>Bacillati</taxon>
        <taxon>Actinomycetota</taxon>
        <taxon>Actinomycetes</taxon>
        <taxon>Streptosporangiales</taxon>
        <taxon>Nocardiopsidaceae</taxon>
        <taxon>Nocardiopsis</taxon>
    </lineage>
</organism>
<evidence type="ECO:0000256" key="12">
    <source>
        <dbReference type="SAM" id="Phobius"/>
    </source>
</evidence>
<keyword evidence="4" id="KW-0997">Cell inner membrane</keyword>
<name>A0A7Z0JAH0_9ACTN</name>
<evidence type="ECO:0000313" key="13">
    <source>
        <dbReference type="EMBL" id="NYJ34399.1"/>
    </source>
</evidence>
<feature type="transmembrane region" description="Helical" evidence="12">
    <location>
        <begin position="38"/>
        <end position="55"/>
    </location>
</feature>
<evidence type="ECO:0000256" key="2">
    <source>
        <dbReference type="ARBA" id="ARBA00022448"/>
    </source>
</evidence>
<comment type="caution">
    <text evidence="13">The sequence shown here is derived from an EMBL/GenBank/DDBJ whole genome shotgun (WGS) entry which is preliminary data.</text>
</comment>
<feature type="transmembrane region" description="Helical" evidence="12">
    <location>
        <begin position="283"/>
        <end position="316"/>
    </location>
</feature>
<accession>A0A7Z0JAH0</accession>
<evidence type="ECO:0000256" key="1">
    <source>
        <dbReference type="ARBA" id="ARBA00004651"/>
    </source>
</evidence>
<keyword evidence="2" id="KW-0813">Transport</keyword>
<dbReference type="PANTHER" id="PTHR32196:SF32">
    <property type="entry name" value="XYLOSE TRANSPORT SYSTEM PERMEASE PROTEIN XYLH"/>
    <property type="match status" value="1"/>
</dbReference>
<feature type="transmembrane region" description="Helical" evidence="12">
    <location>
        <begin position="146"/>
        <end position="167"/>
    </location>
</feature>
<dbReference type="Proteomes" id="UP000572051">
    <property type="component" value="Unassembled WGS sequence"/>
</dbReference>
<sequence>MSRLLTPKAPPPTGGGSEKTVRVHRRSALRRFMTRPEVGSLVGAVIVFTLFFSISDTFRTGSALATILYASSTIGIMAVAVALLMIGGEFDLSAGVAVISSGLAASMFSWYFSVNVWVGAAFALAVSLTIGFLNGWILVRTRLPSFLVTLAMFLMLQGLNIALTKLITGQVSTTNISNMDGFDSARVVFASSFSVLGVDVRITVLWWLVFVGLATWVLMRTKVGNWIYAVGGNQESARAVGVPVARVKIGLFMTVGFMAWFSGMHLLFMYNTVQSGEGVGNELLYIMAAVVGGCLLTGGYGTVVGAAIGAFIYGMTRQGIVYAGWDNNWVFFFVGAMLLLAVVVNGWVRTQANKR</sequence>
<protein>
    <recommendedName>
        <fullName evidence="10">Xylose transport system permease protein XylH</fullName>
    </recommendedName>
</protein>
<comment type="subcellular location">
    <subcellularLocation>
        <location evidence="1">Cell membrane</location>
        <topology evidence="1">Multi-pass membrane protein</topology>
    </subcellularLocation>
</comment>
<keyword evidence="14" id="KW-1185">Reference proteome</keyword>
<evidence type="ECO:0000256" key="11">
    <source>
        <dbReference type="SAM" id="MobiDB-lite"/>
    </source>
</evidence>
<dbReference type="CDD" id="cd06579">
    <property type="entry name" value="TM_PBP1_transp_AraH_like"/>
    <property type="match status" value="1"/>
</dbReference>
<evidence type="ECO:0000256" key="3">
    <source>
        <dbReference type="ARBA" id="ARBA00022475"/>
    </source>
</evidence>
<keyword evidence="3" id="KW-1003">Cell membrane</keyword>
<dbReference type="PANTHER" id="PTHR32196">
    <property type="entry name" value="ABC TRANSPORTER PERMEASE PROTEIN YPHD-RELATED-RELATED"/>
    <property type="match status" value="1"/>
</dbReference>
<feature type="transmembrane region" description="Helical" evidence="12">
    <location>
        <begin position="67"/>
        <end position="85"/>
    </location>
</feature>
<keyword evidence="8 12" id="KW-0472">Membrane</keyword>
<evidence type="ECO:0000256" key="7">
    <source>
        <dbReference type="ARBA" id="ARBA00022989"/>
    </source>
</evidence>
<feature type="transmembrane region" description="Helical" evidence="12">
    <location>
        <begin position="118"/>
        <end position="139"/>
    </location>
</feature>
<dbReference type="AlphaFoldDB" id="A0A7Z0JAH0"/>
<dbReference type="EMBL" id="JACCFS010000001">
    <property type="protein sequence ID" value="NYJ34399.1"/>
    <property type="molecule type" value="Genomic_DNA"/>
</dbReference>
<evidence type="ECO:0000256" key="8">
    <source>
        <dbReference type="ARBA" id="ARBA00023136"/>
    </source>
</evidence>
<evidence type="ECO:0000256" key="10">
    <source>
        <dbReference type="ARBA" id="ARBA00035686"/>
    </source>
</evidence>